<evidence type="ECO:0000313" key="2">
    <source>
        <dbReference type="Proteomes" id="UP001492380"/>
    </source>
</evidence>
<reference evidence="1 2" key="1">
    <citation type="submission" date="2024-04" db="EMBL/GenBank/DDBJ databases">
        <title>Phyllosticta paracitricarpa is synonymous to the EU quarantine fungus P. citricarpa based on phylogenomic analyses.</title>
        <authorList>
            <consortium name="Lawrence Berkeley National Laboratory"/>
            <person name="Van Ingen-Buijs V.A."/>
            <person name="Van Westerhoven A.C."/>
            <person name="Haridas S."/>
            <person name="Skiadas P."/>
            <person name="Martin F."/>
            <person name="Groenewald J.Z."/>
            <person name="Crous P.W."/>
            <person name="Seidl M.F."/>
        </authorList>
    </citation>
    <scope>NUCLEOTIDE SEQUENCE [LARGE SCALE GENOMIC DNA]</scope>
    <source>
        <strain evidence="1 2">CBS 123374</strain>
    </source>
</reference>
<gene>
    <name evidence="1" type="ORF">HDK90DRAFT_78811</name>
</gene>
<proteinExistence type="predicted"/>
<evidence type="ECO:0000313" key="1">
    <source>
        <dbReference type="EMBL" id="KAK8226183.1"/>
    </source>
</evidence>
<keyword evidence="2" id="KW-1185">Reference proteome</keyword>
<dbReference type="Proteomes" id="UP001492380">
    <property type="component" value="Unassembled WGS sequence"/>
</dbReference>
<comment type="caution">
    <text evidence="1">The sequence shown here is derived from an EMBL/GenBank/DDBJ whole genome shotgun (WGS) entry which is preliminary data.</text>
</comment>
<dbReference type="EMBL" id="JBBWRZ010000011">
    <property type="protein sequence ID" value="KAK8226183.1"/>
    <property type="molecule type" value="Genomic_DNA"/>
</dbReference>
<name>A0ABR1YDC4_9PEZI</name>
<sequence length="185" mass="20621">MIVKGGRGGRSGWMDGCGWCLLACWRAGGERSSEREYCRLCARVGLLVSVVYRASVRPLCSFPSSHLFFSFASRCHARNSPLTRRLSWSEHESVYGGRASSSLKKAALPCSLRRGHVGLGCKRERVYGWLKKAKAKATCRGTIDRRRQCRAKRTWMDSGETAWDAHTVWIDGCIGRTTDDGTCVP</sequence>
<protein>
    <submittedName>
        <fullName evidence="1">Uncharacterized protein</fullName>
    </submittedName>
</protein>
<organism evidence="1 2">
    <name type="scientific">Phyllosticta capitalensis</name>
    <dbReference type="NCBI Taxonomy" id="121624"/>
    <lineage>
        <taxon>Eukaryota</taxon>
        <taxon>Fungi</taxon>
        <taxon>Dikarya</taxon>
        <taxon>Ascomycota</taxon>
        <taxon>Pezizomycotina</taxon>
        <taxon>Dothideomycetes</taxon>
        <taxon>Dothideomycetes incertae sedis</taxon>
        <taxon>Botryosphaeriales</taxon>
        <taxon>Phyllostictaceae</taxon>
        <taxon>Phyllosticta</taxon>
    </lineage>
</organism>
<accession>A0ABR1YDC4</accession>